<proteinExistence type="predicted"/>
<reference evidence="2 3" key="1">
    <citation type="submission" date="2023-07" db="EMBL/GenBank/DDBJ databases">
        <title>Sorghum-associated microbial communities from plants grown in Nebraska, USA.</title>
        <authorList>
            <person name="Schachtman D."/>
        </authorList>
    </citation>
    <scope>NUCLEOTIDE SEQUENCE [LARGE SCALE GENOMIC DNA]</scope>
    <source>
        <strain evidence="2 3">BE187</strain>
    </source>
</reference>
<keyword evidence="3" id="KW-1185">Reference proteome</keyword>
<dbReference type="PANTHER" id="PTHR45982">
    <property type="entry name" value="REGULATOR OF CHROMOSOME CONDENSATION"/>
    <property type="match status" value="1"/>
</dbReference>
<gene>
    <name evidence="2" type="ORF">J2X04_002856</name>
</gene>
<feature type="signal peptide" evidence="1">
    <location>
        <begin position="1"/>
        <end position="45"/>
    </location>
</feature>
<dbReference type="Proteomes" id="UP001267878">
    <property type="component" value="Unassembled WGS sequence"/>
</dbReference>
<comment type="caution">
    <text evidence="2">The sequence shown here is derived from an EMBL/GenBank/DDBJ whole genome shotgun (WGS) entry which is preliminary data.</text>
</comment>
<dbReference type="Pfam" id="PF13540">
    <property type="entry name" value="RCC1_2"/>
    <property type="match status" value="2"/>
</dbReference>
<evidence type="ECO:0000313" key="3">
    <source>
        <dbReference type="Proteomes" id="UP001267878"/>
    </source>
</evidence>
<feature type="chain" id="PRO_5045252804" evidence="1">
    <location>
        <begin position="46"/>
        <end position="405"/>
    </location>
</feature>
<evidence type="ECO:0000313" key="2">
    <source>
        <dbReference type="EMBL" id="MDR7100475.1"/>
    </source>
</evidence>
<dbReference type="PROSITE" id="PS50012">
    <property type="entry name" value="RCC1_3"/>
    <property type="match status" value="2"/>
</dbReference>
<dbReference type="InterPro" id="IPR051553">
    <property type="entry name" value="Ran_GTPase-activating"/>
</dbReference>
<dbReference type="PROSITE" id="PS00626">
    <property type="entry name" value="RCC1_2"/>
    <property type="match status" value="1"/>
</dbReference>
<keyword evidence="1" id="KW-0732">Signal</keyword>
<protein>
    <submittedName>
        <fullName evidence="2">Uncharacterized protein</fullName>
    </submittedName>
</protein>
<organism evidence="2 3">
    <name type="scientific">Agrilutibacter niabensis</name>
    <dbReference type="NCBI Taxonomy" id="380628"/>
    <lineage>
        <taxon>Bacteria</taxon>
        <taxon>Pseudomonadati</taxon>
        <taxon>Pseudomonadota</taxon>
        <taxon>Gammaproteobacteria</taxon>
        <taxon>Lysobacterales</taxon>
        <taxon>Lysobacteraceae</taxon>
        <taxon>Agrilutibacter</taxon>
    </lineage>
</organism>
<dbReference type="RefSeq" id="WP_310055258.1">
    <property type="nucleotide sequence ID" value="NZ_JAVDVW010000002.1"/>
</dbReference>
<dbReference type="EMBL" id="JAVDVW010000002">
    <property type="protein sequence ID" value="MDR7100475.1"/>
    <property type="molecule type" value="Genomic_DNA"/>
</dbReference>
<dbReference type="Gene3D" id="2.130.10.30">
    <property type="entry name" value="Regulator of chromosome condensation 1/beta-lactamase-inhibitor protein II"/>
    <property type="match status" value="1"/>
</dbReference>
<accession>A0ABU1VT05</accession>
<dbReference type="PANTHER" id="PTHR45982:SF1">
    <property type="entry name" value="REGULATOR OF CHROMOSOME CONDENSATION"/>
    <property type="match status" value="1"/>
</dbReference>
<name>A0ABU1VT05_9GAMM</name>
<dbReference type="SUPFAM" id="SSF50985">
    <property type="entry name" value="RCC1/BLIP-II"/>
    <property type="match status" value="1"/>
</dbReference>
<dbReference type="InterPro" id="IPR000408">
    <property type="entry name" value="Reg_chr_condens"/>
</dbReference>
<evidence type="ECO:0000256" key="1">
    <source>
        <dbReference type="SAM" id="SignalP"/>
    </source>
</evidence>
<sequence>MSTDAKSTIAITAPAGRAGPGRARLRAWCGVLAVCLLLCSSAAFAAAARTRVVAWGGEVGNTQLDIPYSLDDAVDIAVPYVLLANGEVIEIGTMPPVVRARHAKAIAASLRCLLILNRNGTVAAQGDDPSCEASVPAGLSGVVAIAAGANFGLALTSAGRVVAWGDNTSGQTDVPPGLRNVIAIAAGRSHALALRSDGQVVAWGSNNDGELDIPPGLADVVAIDVGNAYNLALQADGTVVAWGDIFDYPRAVPLDLPPVRALGAGEWRQAAVVLRDGTIREWGFQEGKSVPPGLGNVMKLSMGYVVNYALVAVPITPGEAIADMRVDLNSLIAIEDANRSALNGYLDLAAWAVGNDAPLACTAMRSFAELAAAPDVIGYTDRVLYLVAQTRDVLHLMGCGHWRGV</sequence>
<dbReference type="InterPro" id="IPR009091">
    <property type="entry name" value="RCC1/BLIP-II"/>
</dbReference>